<proteinExistence type="predicted"/>
<name>A0ABD0LHE6_9CAEN</name>
<gene>
    <name evidence="1" type="ORF">BaRGS_00009864</name>
</gene>
<accession>A0ABD0LHE6</accession>
<sequence length="212" mass="23298">MIISEKHVLRLTGEIATGSGGDRKTLETPSKLMSSPLKLFFRRILAMEVTRKVSVQRSLWCSWPVGKPNLTEIMRINDVSAAVYVLWFHAVAAPRFPRGQNNMPARSRQPRTLHALSARAVLRQKHVEVTLPSDCRSAGTSTGCSPLGPLYGRWSPPLIVATGSRHRASAASLRDPTATVLYCNGLLLTYDARTVSFTVRRSCPVTRSAGTD</sequence>
<dbReference type="EMBL" id="JACVVK020000048">
    <property type="protein sequence ID" value="KAK7498772.1"/>
    <property type="molecule type" value="Genomic_DNA"/>
</dbReference>
<evidence type="ECO:0000313" key="2">
    <source>
        <dbReference type="Proteomes" id="UP001519460"/>
    </source>
</evidence>
<reference evidence="1 2" key="1">
    <citation type="journal article" date="2023" name="Sci. Data">
        <title>Genome assembly of the Korean intertidal mud-creeper Batillaria attramentaria.</title>
        <authorList>
            <person name="Patra A.K."/>
            <person name="Ho P.T."/>
            <person name="Jun S."/>
            <person name="Lee S.J."/>
            <person name="Kim Y."/>
            <person name="Won Y.J."/>
        </authorList>
    </citation>
    <scope>NUCLEOTIDE SEQUENCE [LARGE SCALE GENOMIC DNA]</scope>
    <source>
        <strain evidence="1">Wonlab-2016</strain>
    </source>
</reference>
<dbReference type="Proteomes" id="UP001519460">
    <property type="component" value="Unassembled WGS sequence"/>
</dbReference>
<comment type="caution">
    <text evidence="1">The sequence shown here is derived from an EMBL/GenBank/DDBJ whole genome shotgun (WGS) entry which is preliminary data.</text>
</comment>
<keyword evidence="2" id="KW-1185">Reference proteome</keyword>
<evidence type="ECO:0000313" key="1">
    <source>
        <dbReference type="EMBL" id="KAK7498772.1"/>
    </source>
</evidence>
<dbReference type="AlphaFoldDB" id="A0ABD0LHE6"/>
<organism evidence="1 2">
    <name type="scientific">Batillaria attramentaria</name>
    <dbReference type="NCBI Taxonomy" id="370345"/>
    <lineage>
        <taxon>Eukaryota</taxon>
        <taxon>Metazoa</taxon>
        <taxon>Spiralia</taxon>
        <taxon>Lophotrochozoa</taxon>
        <taxon>Mollusca</taxon>
        <taxon>Gastropoda</taxon>
        <taxon>Caenogastropoda</taxon>
        <taxon>Sorbeoconcha</taxon>
        <taxon>Cerithioidea</taxon>
        <taxon>Batillariidae</taxon>
        <taxon>Batillaria</taxon>
    </lineage>
</organism>
<protein>
    <submittedName>
        <fullName evidence="1">Uncharacterized protein</fullName>
    </submittedName>
</protein>